<proteinExistence type="predicted"/>
<dbReference type="AlphaFoldDB" id="A0ABD0JAC9"/>
<dbReference type="Proteomes" id="UP001519460">
    <property type="component" value="Unassembled WGS sequence"/>
</dbReference>
<protein>
    <submittedName>
        <fullName evidence="1">Uncharacterized protein</fullName>
    </submittedName>
</protein>
<evidence type="ECO:0000313" key="2">
    <source>
        <dbReference type="Proteomes" id="UP001519460"/>
    </source>
</evidence>
<evidence type="ECO:0000313" key="1">
    <source>
        <dbReference type="EMBL" id="KAK7467782.1"/>
    </source>
</evidence>
<name>A0ABD0JAC9_9CAEN</name>
<sequence>MLSGCCKLHTETHSERKSSPPIQNTAVCSCGPYIHKFTATDFTSSVRHTGHVRMTAKLQTLGFCTSTQEETHNTLQHYSPKHNQYNNPIVSAQNGQNQLRMCPSATLT</sequence>
<organism evidence="1 2">
    <name type="scientific">Batillaria attramentaria</name>
    <dbReference type="NCBI Taxonomy" id="370345"/>
    <lineage>
        <taxon>Eukaryota</taxon>
        <taxon>Metazoa</taxon>
        <taxon>Spiralia</taxon>
        <taxon>Lophotrochozoa</taxon>
        <taxon>Mollusca</taxon>
        <taxon>Gastropoda</taxon>
        <taxon>Caenogastropoda</taxon>
        <taxon>Sorbeoconcha</taxon>
        <taxon>Cerithioidea</taxon>
        <taxon>Batillariidae</taxon>
        <taxon>Batillaria</taxon>
    </lineage>
</organism>
<accession>A0ABD0JAC9</accession>
<reference evidence="1 2" key="1">
    <citation type="journal article" date="2023" name="Sci. Data">
        <title>Genome assembly of the Korean intertidal mud-creeper Batillaria attramentaria.</title>
        <authorList>
            <person name="Patra A.K."/>
            <person name="Ho P.T."/>
            <person name="Jun S."/>
            <person name="Lee S.J."/>
            <person name="Kim Y."/>
            <person name="Won Y.J."/>
        </authorList>
    </citation>
    <scope>NUCLEOTIDE SEQUENCE [LARGE SCALE GENOMIC DNA]</scope>
    <source>
        <strain evidence="1">Wonlab-2016</strain>
    </source>
</reference>
<gene>
    <name evidence="1" type="ORF">BaRGS_00036970</name>
</gene>
<keyword evidence="2" id="KW-1185">Reference proteome</keyword>
<comment type="caution">
    <text evidence="1">The sequence shown here is derived from an EMBL/GenBank/DDBJ whole genome shotgun (WGS) entry which is preliminary data.</text>
</comment>
<dbReference type="EMBL" id="JACVVK020000539">
    <property type="protein sequence ID" value="KAK7467782.1"/>
    <property type="molecule type" value="Genomic_DNA"/>
</dbReference>
<dbReference type="PROSITE" id="PS51257">
    <property type="entry name" value="PROKAR_LIPOPROTEIN"/>
    <property type="match status" value="1"/>
</dbReference>